<comment type="subunit">
    <text evidence="2">Interacts with microtubules.</text>
</comment>
<dbReference type="Proteomes" id="UP000007879">
    <property type="component" value="Unassembled WGS sequence"/>
</dbReference>
<evidence type="ECO:0000256" key="8">
    <source>
        <dbReference type="ARBA" id="ARBA00041958"/>
    </source>
</evidence>
<dbReference type="STRING" id="400682.A0A1X7VFW5"/>
<dbReference type="Pfam" id="PF21033">
    <property type="entry name" value="RMD1-3"/>
    <property type="match status" value="1"/>
</dbReference>
<dbReference type="OrthoDB" id="69711at2759"/>
<dbReference type="EnsemblMetazoa" id="XM_003384540.3">
    <property type="protein sequence ID" value="XP_003384588.1"/>
    <property type="gene ID" value="LOC100633504"/>
</dbReference>
<dbReference type="OMA" id="KDVEILW"/>
<organism evidence="9">
    <name type="scientific">Amphimedon queenslandica</name>
    <name type="common">Sponge</name>
    <dbReference type="NCBI Taxonomy" id="400682"/>
    <lineage>
        <taxon>Eukaryota</taxon>
        <taxon>Metazoa</taxon>
        <taxon>Porifera</taxon>
        <taxon>Demospongiae</taxon>
        <taxon>Heteroscleromorpha</taxon>
        <taxon>Haplosclerida</taxon>
        <taxon>Niphatidae</taxon>
        <taxon>Amphimedon</taxon>
    </lineage>
</organism>
<accession>A0A1X7VFW5</accession>
<name>A0A1X7VFW5_AMPQE</name>
<dbReference type="GO" id="GO:0008017">
    <property type="term" value="F:microtubule binding"/>
    <property type="evidence" value="ECO:0007669"/>
    <property type="project" value="TreeGrafter"/>
</dbReference>
<keyword evidence="4" id="KW-0677">Repeat</keyword>
<comment type="subcellular location">
    <subcellularLocation>
        <location evidence="1">Cytoplasm</location>
        <location evidence="1">Cytoskeleton</location>
    </subcellularLocation>
</comment>
<protein>
    <recommendedName>
        <fullName evidence="7">Regulator of microtubule dynamics protein 1</fullName>
    </recommendedName>
    <alternativeName>
        <fullName evidence="8">Protein FAM82B</fullName>
    </alternativeName>
</protein>
<dbReference type="GO" id="GO:0005876">
    <property type="term" value="C:spindle microtubule"/>
    <property type="evidence" value="ECO:0007669"/>
    <property type="project" value="TreeGrafter"/>
</dbReference>
<dbReference type="GO" id="GO:0097431">
    <property type="term" value="C:mitotic spindle pole"/>
    <property type="evidence" value="ECO:0007669"/>
    <property type="project" value="TreeGrafter"/>
</dbReference>
<dbReference type="SUPFAM" id="SSF48452">
    <property type="entry name" value="TPR-like"/>
    <property type="match status" value="1"/>
</dbReference>
<evidence type="ECO:0000256" key="2">
    <source>
        <dbReference type="ARBA" id="ARBA00011375"/>
    </source>
</evidence>
<proteinExistence type="predicted"/>
<dbReference type="AlphaFoldDB" id="A0A1X7VFW5"/>
<keyword evidence="3" id="KW-0963">Cytoplasm</keyword>
<dbReference type="GO" id="GO:0005739">
    <property type="term" value="C:mitochondrion"/>
    <property type="evidence" value="ECO:0007669"/>
    <property type="project" value="TreeGrafter"/>
</dbReference>
<dbReference type="InterPro" id="IPR011990">
    <property type="entry name" value="TPR-like_helical_dom_sf"/>
</dbReference>
<evidence type="ECO:0000256" key="3">
    <source>
        <dbReference type="ARBA" id="ARBA00022490"/>
    </source>
</evidence>
<evidence type="ECO:0000313" key="10">
    <source>
        <dbReference type="Proteomes" id="UP000007879"/>
    </source>
</evidence>
<reference evidence="10" key="1">
    <citation type="journal article" date="2010" name="Nature">
        <title>The Amphimedon queenslandica genome and the evolution of animal complexity.</title>
        <authorList>
            <person name="Srivastava M."/>
            <person name="Simakov O."/>
            <person name="Chapman J."/>
            <person name="Fahey B."/>
            <person name="Gauthier M.E."/>
            <person name="Mitros T."/>
            <person name="Richards G.S."/>
            <person name="Conaco C."/>
            <person name="Dacre M."/>
            <person name="Hellsten U."/>
            <person name="Larroux C."/>
            <person name="Putnam N.H."/>
            <person name="Stanke M."/>
            <person name="Adamska M."/>
            <person name="Darling A."/>
            <person name="Degnan S.M."/>
            <person name="Oakley T.H."/>
            <person name="Plachetzki D.C."/>
            <person name="Zhai Y."/>
            <person name="Adamski M."/>
            <person name="Calcino A."/>
            <person name="Cummins S.F."/>
            <person name="Goodstein D.M."/>
            <person name="Harris C."/>
            <person name="Jackson D.J."/>
            <person name="Leys S.P."/>
            <person name="Shu S."/>
            <person name="Woodcroft B.J."/>
            <person name="Vervoort M."/>
            <person name="Kosik K.S."/>
            <person name="Manning G."/>
            <person name="Degnan B.M."/>
            <person name="Rokhsar D.S."/>
        </authorList>
    </citation>
    <scope>NUCLEOTIDE SEQUENCE [LARGE SCALE GENOMIC DNA]</scope>
</reference>
<dbReference type="eggNOG" id="ENOG502QSJV">
    <property type="taxonomic scope" value="Eukaryota"/>
</dbReference>
<reference evidence="9" key="2">
    <citation type="submission" date="2017-05" db="UniProtKB">
        <authorList>
            <consortium name="EnsemblMetazoa"/>
        </authorList>
    </citation>
    <scope>IDENTIFICATION</scope>
</reference>
<evidence type="ECO:0000256" key="6">
    <source>
        <dbReference type="ARBA" id="ARBA00023212"/>
    </source>
</evidence>
<dbReference type="Gene3D" id="1.25.40.10">
    <property type="entry name" value="Tetratricopeptide repeat domain"/>
    <property type="match status" value="1"/>
</dbReference>
<keyword evidence="5" id="KW-0802">TPR repeat</keyword>
<evidence type="ECO:0000256" key="1">
    <source>
        <dbReference type="ARBA" id="ARBA00004245"/>
    </source>
</evidence>
<dbReference type="EnsemblMetazoa" id="Aqu2.1.38392_001">
    <property type="protein sequence ID" value="Aqu2.1.38392_001"/>
    <property type="gene ID" value="Aqu2.1.38392"/>
</dbReference>
<dbReference type="PANTHER" id="PTHR16056:SF16">
    <property type="entry name" value="REGULATOR OF MICROTUBULE DYNAMICS PROTEIN 1"/>
    <property type="match status" value="1"/>
</dbReference>
<keyword evidence="10" id="KW-1185">Reference proteome</keyword>
<dbReference type="KEGG" id="aqu:100633504"/>
<evidence type="ECO:0000256" key="7">
    <source>
        <dbReference type="ARBA" id="ARBA00039966"/>
    </source>
</evidence>
<sequence>MLLARPFLRTIIAKVPSLPSLLHRETIRNWASSRTPRTHYFKKGALLGLLASSSVFALGSYCKMAESSKDDDIIKQADDLMAQNKIKEAYDVLNAHKDTENPEILWRFARICYRQGKYHTPDTKEAQSLANMGLEYASKAIALNDKCYFAYRWKGVLLNWSLEFEGYKKKIEKSFEIRENFDKAAELNPTDASTRHLIGRWCFEVANVPWYMRKAAQYIFTTPPSSTYDEALSFFLKAEEISPGFYCSNWLFIGKCYLNLGKKDEARVWLEKAAGYKNEVLMGDDNEAIEDAKKLLQTL</sequence>
<evidence type="ECO:0000313" key="9">
    <source>
        <dbReference type="EnsemblMetazoa" id="Aqu2.1.38392_001"/>
    </source>
</evidence>
<dbReference type="InParanoid" id="A0A1X7VFW5"/>
<dbReference type="PANTHER" id="PTHR16056">
    <property type="entry name" value="REGULATOR OF MICROTUBULE DYNAMICS PROTEIN"/>
    <property type="match status" value="1"/>
</dbReference>
<evidence type="ECO:0000256" key="5">
    <source>
        <dbReference type="ARBA" id="ARBA00022803"/>
    </source>
</evidence>
<evidence type="ECO:0000256" key="4">
    <source>
        <dbReference type="ARBA" id="ARBA00022737"/>
    </source>
</evidence>
<keyword evidence="6" id="KW-0206">Cytoskeleton</keyword>
<gene>
    <name evidence="9" type="primary">100633504</name>
</gene>
<dbReference type="InterPro" id="IPR049039">
    <property type="entry name" value="RMD1-3_a_helical_rpt"/>
</dbReference>